<keyword evidence="7 10" id="KW-0119">Carbohydrate metabolism</keyword>
<dbReference type="InterPro" id="IPR019800">
    <property type="entry name" value="Glyco_hydro_3_AS"/>
</dbReference>
<proteinExistence type="inferred from homology"/>
<dbReference type="Gene3D" id="2.60.40.10">
    <property type="entry name" value="Immunoglobulins"/>
    <property type="match status" value="1"/>
</dbReference>
<dbReference type="InterPro" id="IPR002772">
    <property type="entry name" value="Glyco_hydro_3_C"/>
</dbReference>
<dbReference type="InterPro" id="IPR037524">
    <property type="entry name" value="PA14/GLEYA"/>
</dbReference>
<dbReference type="Gene3D" id="3.20.20.300">
    <property type="entry name" value="Glycoside hydrolase, family 3, N-terminal domain"/>
    <property type="match status" value="1"/>
</dbReference>
<dbReference type="Pfam" id="PF00933">
    <property type="entry name" value="Glyco_hydro_3"/>
    <property type="match status" value="1"/>
</dbReference>
<evidence type="ECO:0000313" key="14">
    <source>
        <dbReference type="Proteomes" id="UP000091956"/>
    </source>
</evidence>
<dbReference type="Gene3D" id="3.40.50.1700">
    <property type="entry name" value="Glycoside hydrolase family 3 C-terminal domain"/>
    <property type="match status" value="1"/>
</dbReference>
<evidence type="ECO:0000256" key="8">
    <source>
        <dbReference type="ARBA" id="ARBA00023295"/>
    </source>
</evidence>
<protein>
    <recommendedName>
        <fullName evidence="4 10">beta-glucosidase</fullName>
        <ecNumber evidence="4 10">3.2.1.21</ecNumber>
    </recommendedName>
</protein>
<dbReference type="FunFam" id="2.60.40.10:FF:000495">
    <property type="entry name" value="Periplasmic beta-glucosidase"/>
    <property type="match status" value="1"/>
</dbReference>
<dbReference type="STRING" id="342668.A0A1B8G7Z3"/>
<dbReference type="PROSITE" id="PS51820">
    <property type="entry name" value="PA14"/>
    <property type="match status" value="1"/>
</dbReference>
<evidence type="ECO:0000313" key="13">
    <source>
        <dbReference type="EMBL" id="OBT91942.1"/>
    </source>
</evidence>
<dbReference type="EC" id="3.2.1.21" evidence="4 10"/>
<keyword evidence="9 10" id="KW-0624">Polysaccharide degradation</keyword>
<evidence type="ECO:0000256" key="3">
    <source>
        <dbReference type="ARBA" id="ARBA00005336"/>
    </source>
</evidence>
<dbReference type="UniPathway" id="UPA00696"/>
<dbReference type="SMART" id="SM01217">
    <property type="entry name" value="Fn3_like"/>
    <property type="match status" value="1"/>
</dbReference>
<dbReference type="InterPro" id="IPR017853">
    <property type="entry name" value="GH"/>
</dbReference>
<dbReference type="Pfam" id="PF01915">
    <property type="entry name" value="Glyco_hydro_3_C"/>
    <property type="match status" value="1"/>
</dbReference>
<organism evidence="13 14">
    <name type="scientific">Pseudogymnoascus verrucosus</name>
    <dbReference type="NCBI Taxonomy" id="342668"/>
    <lineage>
        <taxon>Eukaryota</taxon>
        <taxon>Fungi</taxon>
        <taxon>Dikarya</taxon>
        <taxon>Ascomycota</taxon>
        <taxon>Pezizomycotina</taxon>
        <taxon>Leotiomycetes</taxon>
        <taxon>Thelebolales</taxon>
        <taxon>Thelebolaceae</taxon>
        <taxon>Pseudogymnoascus</taxon>
    </lineage>
</organism>
<sequence length="900" mass="98462">MTEIVDIPAPVVEVTTVEVAAELTSESIATTARGSEVHSPSSHRTASTPASELSSIEALKAFKTTNLGVSKENARAKAATLSLVEQVSLLRAADHWRTVAIPNKGIANIKTSDGPNGARGAVFKAGTRAALFPCGVSLAATWDTKLLYEVGQHLGEETKARSAHVLLAPTVCLHRGPLGGRNFESFSEDPLLTGKLAASYINGLQQKGIAATIKHFVANEQETERLTMDSELSERALRELYLRPFEIAVRESNPWAVMSSYNLINGVHADMNTHTLKDILRGEWKYDGLVMSDWTGVNSVAESIEAGCDLEMPYSDKWRGEKAVQAVKDGKLSQDAVEKAAANVLYLIDRVRGQDTSPEEPEREEDTPETRELIRRAGSQGLTLLKNRGNLLPLDAEKTKIAVIGPNANRAIAGGGGSASLNPYYNTLPLWSIQRESSKDVTYALGCDIYKWIPLATPFCKALTGEEGVTIEFYTGDKFEGEPTVVQTRTSTDLMLWDSAPTEVGNVWSAYVRAKLTPKTSGKHKFSFFSVGPGRLYIDGKLLADVWDWTEQGETMFDGSEDVVIEIELEAGRTYELMSELTNEIRPLSKQIAIGRTHGPGGVRIGYKEEDKVDHLQQAVDAATEADVAIVIVGLDAEWESEGYDRANMDLPKDGSQDRLVEAVLKANPNTIVVVQAGSPVTMPWADKVPSILQAWYQGQEAGNALADVLFGRVNPSGKLPTTFPVRLQDNPTYHSWPGENKKVIYGEGIFMGYRHYERLAIKPLFAFGHGLSYTTFTYGDITLSNTTLSANEKITVTIPITNSGKVDGAEVVQGYVHDVKSRLVRPEKELAVFDKVFLKAGETKDVVLTLDKLSVGYYDTRLKAWIAEEGEFKILVGSSSADIRQSATFDVAESFTWIF</sequence>
<comment type="similarity">
    <text evidence="3 10">Belongs to the glycosyl hydrolase 3 family.</text>
</comment>
<keyword evidence="5 10" id="KW-0378">Hydrolase</keyword>
<dbReference type="InterPro" id="IPR036962">
    <property type="entry name" value="Glyco_hydro_3_N_sf"/>
</dbReference>
<dbReference type="GO" id="GO:0030245">
    <property type="term" value="P:cellulose catabolic process"/>
    <property type="evidence" value="ECO:0007669"/>
    <property type="project" value="UniProtKB-UniPathway"/>
</dbReference>
<dbReference type="Pfam" id="PF07691">
    <property type="entry name" value="PA14"/>
    <property type="match status" value="1"/>
</dbReference>
<evidence type="ECO:0000256" key="5">
    <source>
        <dbReference type="ARBA" id="ARBA00022801"/>
    </source>
</evidence>
<dbReference type="RefSeq" id="XP_018125675.1">
    <property type="nucleotide sequence ID" value="XM_018279306.2"/>
</dbReference>
<dbReference type="AlphaFoldDB" id="A0A1B8G7Z3"/>
<evidence type="ECO:0000259" key="12">
    <source>
        <dbReference type="PROSITE" id="PS51820"/>
    </source>
</evidence>
<evidence type="ECO:0000256" key="11">
    <source>
        <dbReference type="SAM" id="MobiDB-lite"/>
    </source>
</evidence>
<dbReference type="GO" id="GO:0008422">
    <property type="term" value="F:beta-glucosidase activity"/>
    <property type="evidence" value="ECO:0007669"/>
    <property type="project" value="UniProtKB-EC"/>
</dbReference>
<dbReference type="FunFam" id="2.60.120.260:FF:000114">
    <property type="entry name" value="Glycoside hydrolase family 3 protein"/>
    <property type="match status" value="1"/>
</dbReference>
<keyword evidence="6" id="KW-0325">Glycoprotein</keyword>
<keyword evidence="8 10" id="KW-0326">Glycosidase</keyword>
<dbReference type="SUPFAM" id="SSF52279">
    <property type="entry name" value="Beta-D-glucan exohydrolase, C-terminal domain"/>
    <property type="match status" value="1"/>
</dbReference>
<dbReference type="InterPro" id="IPR011658">
    <property type="entry name" value="PA14_dom"/>
</dbReference>
<dbReference type="Pfam" id="PF14310">
    <property type="entry name" value="Fn3-like"/>
    <property type="match status" value="1"/>
</dbReference>
<comment type="pathway">
    <text evidence="2 10">Glycan metabolism; cellulose degradation.</text>
</comment>
<reference evidence="14" key="2">
    <citation type="journal article" date="2018" name="Nat. Commun.">
        <title>Extreme sensitivity to ultraviolet light in the fungal pathogen causing white-nose syndrome of bats.</title>
        <authorList>
            <person name="Palmer J.M."/>
            <person name="Drees K.P."/>
            <person name="Foster J.T."/>
            <person name="Lindner D.L."/>
        </authorList>
    </citation>
    <scope>NUCLEOTIDE SEQUENCE [LARGE SCALE GENOMIC DNA]</scope>
    <source>
        <strain evidence="14">UAMH 10579</strain>
    </source>
</reference>
<dbReference type="InterPro" id="IPR001764">
    <property type="entry name" value="Glyco_hydro_3_N"/>
</dbReference>
<name>A0A1B8G7Z3_9PEZI</name>
<dbReference type="PRINTS" id="PR00133">
    <property type="entry name" value="GLHYDRLASE3"/>
</dbReference>
<accession>A0A1B8G7Z3</accession>
<dbReference type="Proteomes" id="UP000091956">
    <property type="component" value="Unassembled WGS sequence"/>
</dbReference>
<evidence type="ECO:0000256" key="6">
    <source>
        <dbReference type="ARBA" id="ARBA00023180"/>
    </source>
</evidence>
<reference evidence="13 14" key="1">
    <citation type="submission" date="2016-03" db="EMBL/GenBank/DDBJ databases">
        <title>Comparative genomics of Pseudogymnoascus destructans, the fungus causing white-nose syndrome of bats.</title>
        <authorList>
            <person name="Palmer J.M."/>
            <person name="Drees K.P."/>
            <person name="Foster J.T."/>
            <person name="Lindner D.L."/>
        </authorList>
    </citation>
    <scope>NUCLEOTIDE SEQUENCE [LARGE SCALE GENOMIC DNA]</scope>
    <source>
        <strain evidence="13 14">UAMH 10579</strain>
    </source>
</reference>
<dbReference type="PANTHER" id="PTHR42715:SF3">
    <property type="entry name" value="BETA-GLUCOSIDASE B-RELATED"/>
    <property type="match status" value="1"/>
</dbReference>
<evidence type="ECO:0000256" key="9">
    <source>
        <dbReference type="ARBA" id="ARBA00023326"/>
    </source>
</evidence>
<dbReference type="EMBL" id="KV460277">
    <property type="protein sequence ID" value="OBT91942.1"/>
    <property type="molecule type" value="Genomic_DNA"/>
</dbReference>
<feature type="domain" description="PA14" evidence="12">
    <location>
        <begin position="464"/>
        <end position="624"/>
    </location>
</feature>
<evidence type="ECO:0000256" key="7">
    <source>
        <dbReference type="ARBA" id="ARBA00023277"/>
    </source>
</evidence>
<keyword evidence="14" id="KW-1185">Reference proteome</keyword>
<evidence type="ECO:0000256" key="4">
    <source>
        <dbReference type="ARBA" id="ARBA00012744"/>
    </source>
</evidence>
<dbReference type="InterPro" id="IPR050288">
    <property type="entry name" value="Cellulose_deg_GH3"/>
</dbReference>
<gene>
    <name evidence="13" type="ORF">VE01_09899</name>
</gene>
<dbReference type="PANTHER" id="PTHR42715">
    <property type="entry name" value="BETA-GLUCOSIDASE"/>
    <property type="match status" value="1"/>
</dbReference>
<dbReference type="PROSITE" id="PS00775">
    <property type="entry name" value="GLYCOSYL_HYDROL_F3"/>
    <property type="match status" value="1"/>
</dbReference>
<dbReference type="InterPro" id="IPR013783">
    <property type="entry name" value="Ig-like_fold"/>
</dbReference>
<evidence type="ECO:0000256" key="10">
    <source>
        <dbReference type="RuleBase" id="RU361161"/>
    </source>
</evidence>
<comment type="catalytic activity">
    <reaction evidence="1 10">
        <text>Hydrolysis of terminal, non-reducing beta-D-glucosyl residues with release of beta-D-glucose.</text>
        <dbReference type="EC" id="3.2.1.21"/>
    </reaction>
</comment>
<dbReference type="Gene3D" id="2.60.120.260">
    <property type="entry name" value="Galactose-binding domain-like"/>
    <property type="match status" value="1"/>
</dbReference>
<dbReference type="InterPro" id="IPR026891">
    <property type="entry name" value="Fn3-like"/>
</dbReference>
<dbReference type="GeneID" id="28843285"/>
<feature type="region of interest" description="Disordered" evidence="11">
    <location>
        <begin position="30"/>
        <end position="50"/>
    </location>
</feature>
<evidence type="ECO:0000256" key="2">
    <source>
        <dbReference type="ARBA" id="ARBA00004987"/>
    </source>
</evidence>
<dbReference type="SUPFAM" id="SSF51445">
    <property type="entry name" value="(Trans)glycosidases"/>
    <property type="match status" value="1"/>
</dbReference>
<dbReference type="InterPro" id="IPR036881">
    <property type="entry name" value="Glyco_hydro_3_C_sf"/>
</dbReference>
<dbReference type="OrthoDB" id="47059at2759"/>
<dbReference type="SMART" id="SM00758">
    <property type="entry name" value="PA14"/>
    <property type="match status" value="1"/>
</dbReference>
<evidence type="ECO:0000256" key="1">
    <source>
        <dbReference type="ARBA" id="ARBA00000448"/>
    </source>
</evidence>